<evidence type="ECO:0000313" key="2">
    <source>
        <dbReference type="EMBL" id="KYN28175.1"/>
    </source>
</evidence>
<evidence type="ECO:0000313" key="3">
    <source>
        <dbReference type="Proteomes" id="UP000078492"/>
    </source>
</evidence>
<evidence type="ECO:0008006" key="4">
    <source>
        <dbReference type="Google" id="ProtNLM"/>
    </source>
</evidence>
<proteinExistence type="predicted"/>
<name>A0A151JNN8_9HYME</name>
<protein>
    <recommendedName>
        <fullName evidence="4">Endonuclease/exonuclease/phosphatase domain-containing protein</fullName>
    </recommendedName>
</protein>
<keyword evidence="1" id="KW-0175">Coiled coil</keyword>
<feature type="non-terminal residue" evidence="2">
    <location>
        <position position="1"/>
    </location>
</feature>
<reference evidence="2 3" key="1">
    <citation type="submission" date="2015-09" db="EMBL/GenBank/DDBJ databases">
        <title>Trachymyrmex cornetzi WGS genome.</title>
        <authorList>
            <person name="Nygaard S."/>
            <person name="Hu H."/>
            <person name="Boomsma J."/>
            <person name="Zhang G."/>
        </authorList>
    </citation>
    <scope>NUCLEOTIDE SEQUENCE [LARGE SCALE GENOMIC DNA]</scope>
    <source>
        <strain evidence="2">Tcor2-1</strain>
        <tissue evidence="2">Whole body</tissue>
    </source>
</reference>
<accession>A0A151JNN8</accession>
<gene>
    <name evidence="2" type="ORF">ALC57_02421</name>
</gene>
<dbReference type="Gene3D" id="3.60.10.10">
    <property type="entry name" value="Endonuclease/exonuclease/phosphatase"/>
    <property type="match status" value="1"/>
</dbReference>
<dbReference type="STRING" id="471704.A0A151JNN8"/>
<organism evidence="2 3">
    <name type="scientific">Trachymyrmex cornetzi</name>
    <dbReference type="NCBI Taxonomy" id="471704"/>
    <lineage>
        <taxon>Eukaryota</taxon>
        <taxon>Metazoa</taxon>
        <taxon>Ecdysozoa</taxon>
        <taxon>Arthropoda</taxon>
        <taxon>Hexapoda</taxon>
        <taxon>Insecta</taxon>
        <taxon>Pterygota</taxon>
        <taxon>Neoptera</taxon>
        <taxon>Endopterygota</taxon>
        <taxon>Hymenoptera</taxon>
        <taxon>Apocrita</taxon>
        <taxon>Aculeata</taxon>
        <taxon>Formicoidea</taxon>
        <taxon>Formicidae</taxon>
        <taxon>Myrmicinae</taxon>
        <taxon>Trachymyrmex</taxon>
    </lineage>
</organism>
<dbReference type="Proteomes" id="UP000078492">
    <property type="component" value="Unassembled WGS sequence"/>
</dbReference>
<sequence>KDKDFWKYISKFDFVSLCETWLEENEWNKLKDRLPSSHKWECVYARREKKRGRAIGGFIIGVKKERAENTSLIYKKEEGVIMSTIDIGEMKTKNISVQQRELKKLRRKIRELLGNMEKENIVLGGDFNTRTGELGSIEWEEEEIERRSKDKVIGNGGKELVDWAQKKGWYILNGTMKGDWEGEYTYIGYRR</sequence>
<feature type="coiled-coil region" evidence="1">
    <location>
        <begin position="95"/>
        <end position="122"/>
    </location>
</feature>
<evidence type="ECO:0000256" key="1">
    <source>
        <dbReference type="SAM" id="Coils"/>
    </source>
</evidence>
<dbReference type="InterPro" id="IPR036691">
    <property type="entry name" value="Endo/exonu/phosph_ase_sf"/>
</dbReference>
<keyword evidence="3" id="KW-1185">Reference proteome</keyword>
<dbReference type="AlphaFoldDB" id="A0A151JNN8"/>
<dbReference type="SUPFAM" id="SSF56219">
    <property type="entry name" value="DNase I-like"/>
    <property type="match status" value="1"/>
</dbReference>
<dbReference type="EMBL" id="KQ978812">
    <property type="protein sequence ID" value="KYN28175.1"/>
    <property type="molecule type" value="Genomic_DNA"/>
</dbReference>